<evidence type="ECO:0000256" key="8">
    <source>
        <dbReference type="ARBA" id="ARBA00022975"/>
    </source>
</evidence>
<dbReference type="EMBL" id="JAGFNZ010000002">
    <property type="protein sequence ID" value="MBW7572533.1"/>
    <property type="molecule type" value="Genomic_DNA"/>
</dbReference>
<evidence type="ECO:0000256" key="7">
    <source>
        <dbReference type="ARBA" id="ARBA00022643"/>
    </source>
</evidence>
<dbReference type="Pfam" id="PF01180">
    <property type="entry name" value="DHO_dh"/>
    <property type="match status" value="1"/>
</dbReference>
<dbReference type="InterPro" id="IPR024920">
    <property type="entry name" value="Dihydroorotate_DH_1"/>
</dbReference>
<evidence type="ECO:0000313" key="13">
    <source>
        <dbReference type="EMBL" id="MBW7572533.1"/>
    </source>
</evidence>
<dbReference type="GO" id="GO:0004589">
    <property type="term" value="F:dihydroorotate dehydrogenase (NAD+) activity"/>
    <property type="evidence" value="ECO:0007669"/>
    <property type="project" value="UniProtKB-EC"/>
</dbReference>
<gene>
    <name evidence="11" type="primary">pyrD</name>
    <name evidence="13" type="ORF">J5W02_06880</name>
</gene>
<reference evidence="13 14" key="1">
    <citation type="submission" date="2021-03" db="EMBL/GenBank/DDBJ databases">
        <title>Caproiciproducens sp. nov. isolated from feces of cow.</title>
        <authorList>
            <person name="Choi J.-Y."/>
        </authorList>
    </citation>
    <scope>NUCLEOTIDE SEQUENCE [LARGE SCALE GENOMIC DNA]</scope>
    <source>
        <strain evidence="13 14">AGMB10547</strain>
    </source>
</reference>
<keyword evidence="6 11" id="KW-0285">Flavoprotein</keyword>
<dbReference type="HAMAP" id="MF_00224">
    <property type="entry name" value="DHO_dh_type1"/>
    <property type="match status" value="1"/>
</dbReference>
<dbReference type="PROSITE" id="PS00911">
    <property type="entry name" value="DHODEHASE_1"/>
    <property type="match status" value="1"/>
</dbReference>
<evidence type="ECO:0000256" key="2">
    <source>
        <dbReference type="ARBA" id="ARBA00004496"/>
    </source>
</evidence>
<evidence type="ECO:0000259" key="12">
    <source>
        <dbReference type="Pfam" id="PF01180"/>
    </source>
</evidence>
<feature type="binding site" evidence="11">
    <location>
        <position position="21"/>
    </location>
    <ligand>
        <name>FMN</name>
        <dbReference type="ChEBI" id="CHEBI:58210"/>
    </ligand>
</feature>
<dbReference type="CDD" id="cd04740">
    <property type="entry name" value="DHOD_1B_like"/>
    <property type="match status" value="1"/>
</dbReference>
<comment type="function">
    <text evidence="1">Catalyzes the conversion of dihydroorotate to orotate with NAD(+) as electron acceptor.</text>
</comment>
<evidence type="ECO:0000256" key="9">
    <source>
        <dbReference type="ARBA" id="ARBA00023002"/>
    </source>
</evidence>
<dbReference type="PIRSF" id="PIRSF000164">
    <property type="entry name" value="DHO_oxidase"/>
    <property type="match status" value="1"/>
</dbReference>
<evidence type="ECO:0000256" key="4">
    <source>
        <dbReference type="ARBA" id="ARBA00008008"/>
    </source>
</evidence>
<evidence type="ECO:0000256" key="3">
    <source>
        <dbReference type="ARBA" id="ARBA00004715"/>
    </source>
</evidence>
<dbReference type="PANTHER" id="PTHR48109">
    <property type="entry name" value="DIHYDROOROTATE DEHYDROGENASE (QUINONE), MITOCHONDRIAL-RELATED"/>
    <property type="match status" value="1"/>
</dbReference>
<comment type="similarity">
    <text evidence="4 11">Belongs to the dihydroorotate dehydrogenase family. Type 1 subfamily.</text>
</comment>
<dbReference type="InterPro" id="IPR013785">
    <property type="entry name" value="Aldolase_TIM"/>
</dbReference>
<feature type="binding site" evidence="11">
    <location>
        <begin position="242"/>
        <end position="243"/>
    </location>
    <ligand>
        <name>FMN</name>
        <dbReference type="ChEBI" id="CHEBI:58210"/>
    </ligand>
</feature>
<feature type="domain" description="Dihydroorotate dehydrogenase catalytic" evidence="12">
    <location>
        <begin position="4"/>
        <end position="285"/>
    </location>
</feature>
<dbReference type="InterPro" id="IPR005720">
    <property type="entry name" value="Dihydroorotate_DH_cat"/>
</dbReference>
<dbReference type="InterPro" id="IPR033888">
    <property type="entry name" value="DHOD_1B"/>
</dbReference>
<feature type="binding site" evidence="11">
    <location>
        <begin position="264"/>
        <end position="265"/>
    </location>
    <ligand>
        <name>FMN</name>
        <dbReference type="ChEBI" id="CHEBI:58210"/>
    </ligand>
</feature>
<dbReference type="NCBIfam" id="TIGR01037">
    <property type="entry name" value="pyrD_sub1_fam"/>
    <property type="match status" value="1"/>
</dbReference>
<evidence type="ECO:0000313" key="14">
    <source>
        <dbReference type="Proteomes" id="UP000719942"/>
    </source>
</evidence>
<dbReference type="PANTHER" id="PTHR48109:SF1">
    <property type="entry name" value="DIHYDROOROTATE DEHYDROGENASE (FUMARATE)"/>
    <property type="match status" value="1"/>
</dbReference>
<comment type="catalytic activity">
    <reaction evidence="10">
        <text>(S)-dihydroorotate + NAD(+) = orotate + NADH + H(+)</text>
        <dbReference type="Rhea" id="RHEA:13513"/>
        <dbReference type="ChEBI" id="CHEBI:15378"/>
        <dbReference type="ChEBI" id="CHEBI:30839"/>
        <dbReference type="ChEBI" id="CHEBI:30864"/>
        <dbReference type="ChEBI" id="CHEBI:57540"/>
        <dbReference type="ChEBI" id="CHEBI:57945"/>
        <dbReference type="EC" id="1.3.1.14"/>
    </reaction>
</comment>
<feature type="binding site" evidence="11">
    <location>
        <position position="216"/>
    </location>
    <ligand>
        <name>FMN</name>
        <dbReference type="ChEBI" id="CHEBI:58210"/>
    </ligand>
</feature>
<dbReference type="InterPro" id="IPR001295">
    <property type="entry name" value="Dihydroorotate_DH_CS"/>
</dbReference>
<proteinExistence type="inferred from homology"/>
<comment type="caution">
    <text evidence="13">The sequence shown here is derived from an EMBL/GenBank/DDBJ whole genome shotgun (WGS) entry which is preliminary data.</text>
</comment>
<feature type="binding site" evidence="11">
    <location>
        <begin position="69"/>
        <end position="73"/>
    </location>
    <ligand>
        <name>substrate</name>
    </ligand>
</feature>
<keyword evidence="5 11" id="KW-0963">Cytoplasm</keyword>
<feature type="binding site" evidence="11">
    <location>
        <position position="190"/>
    </location>
    <ligand>
        <name>FMN</name>
        <dbReference type="ChEBI" id="CHEBI:58210"/>
    </ligand>
</feature>
<comment type="subcellular location">
    <subcellularLocation>
        <location evidence="2 11">Cytoplasm</location>
    </subcellularLocation>
</comment>
<feature type="binding site" evidence="11">
    <location>
        <begin position="191"/>
        <end position="192"/>
    </location>
    <ligand>
        <name>substrate</name>
    </ligand>
</feature>
<evidence type="ECO:0000256" key="11">
    <source>
        <dbReference type="HAMAP-Rule" id="MF_00224"/>
    </source>
</evidence>
<feature type="binding site" evidence="11">
    <location>
        <position position="45"/>
    </location>
    <ligand>
        <name>substrate</name>
    </ligand>
</feature>
<sequence>MADLQVNIAGVAFQNPIIAASGTFGFGREYGEFYPLSTLGGISCKGITLAPRPGNPPPRIAETPGGMLNAVGLQNPGVEHFIKNDLPWLKQQGTVIIANIAGNTPEDYCQMAERLSDTDVDMIELNISCPNVKQGGVQFGTSCSGVEGITAAVRRHCKKPLMVKLSPNVSDIAEIAAAAESAGANVISMINTLTGMRIDINTRRPIIRNNTGGLSGPALLPVAIRMVSQVYQRVKIPIIGMGGISKWQDAVEMLLAGASALQIGTAFFTDPYAPVKILDGLQEYLDKNHIASVTELTGEMIPWQP</sequence>
<dbReference type="NCBIfam" id="NF005574">
    <property type="entry name" value="PRK07259.1"/>
    <property type="match status" value="1"/>
</dbReference>
<dbReference type="InterPro" id="IPR049622">
    <property type="entry name" value="Dihydroorotate_DH_I"/>
</dbReference>
<dbReference type="InterPro" id="IPR012135">
    <property type="entry name" value="Dihydroorotate_DH_1_2"/>
</dbReference>
<feature type="binding site" evidence="11">
    <location>
        <begin position="45"/>
        <end position="46"/>
    </location>
    <ligand>
        <name>FMN</name>
        <dbReference type="ChEBI" id="CHEBI:58210"/>
    </ligand>
</feature>
<keyword evidence="14" id="KW-1185">Reference proteome</keyword>
<feature type="binding site" evidence="11">
    <location>
        <position position="99"/>
    </location>
    <ligand>
        <name>FMN</name>
        <dbReference type="ChEBI" id="CHEBI:58210"/>
    </ligand>
</feature>
<evidence type="ECO:0000256" key="6">
    <source>
        <dbReference type="ARBA" id="ARBA00022630"/>
    </source>
</evidence>
<keyword evidence="7 11" id="KW-0288">FMN</keyword>
<evidence type="ECO:0000256" key="10">
    <source>
        <dbReference type="ARBA" id="ARBA00048996"/>
    </source>
</evidence>
<comment type="catalytic activity">
    <reaction evidence="11">
        <text>(S)-dihydroorotate + A = orotate + AH2</text>
        <dbReference type="Rhea" id="RHEA:18073"/>
        <dbReference type="ChEBI" id="CHEBI:13193"/>
        <dbReference type="ChEBI" id="CHEBI:17499"/>
        <dbReference type="ChEBI" id="CHEBI:30839"/>
        <dbReference type="ChEBI" id="CHEBI:30864"/>
    </reaction>
</comment>
<keyword evidence="9 11" id="KW-0560">Oxidoreductase</keyword>
<accession>A0ABS7DMJ7</accession>
<organism evidence="13 14">
    <name type="scientific">Caproiciproducens faecalis</name>
    <dbReference type="NCBI Taxonomy" id="2820301"/>
    <lineage>
        <taxon>Bacteria</taxon>
        <taxon>Bacillati</taxon>
        <taxon>Bacillota</taxon>
        <taxon>Clostridia</taxon>
        <taxon>Eubacteriales</taxon>
        <taxon>Acutalibacteraceae</taxon>
        <taxon>Caproiciproducens</taxon>
    </lineage>
</organism>
<dbReference type="Proteomes" id="UP000719942">
    <property type="component" value="Unassembled WGS sequence"/>
</dbReference>
<comment type="cofactor">
    <cofactor evidence="11">
        <name>FMN</name>
        <dbReference type="ChEBI" id="CHEBI:58210"/>
    </cofactor>
    <text evidence="11">Binds 1 FMN per subunit.</text>
</comment>
<dbReference type="EC" id="1.3.-.-" evidence="11"/>
<dbReference type="InterPro" id="IPR050074">
    <property type="entry name" value="DHO_dehydrogenase"/>
</dbReference>
<comment type="pathway">
    <text evidence="3">Pyrimidine metabolism; UMP biosynthesis via de novo pathway; orotate from (S)-dihydroorotate (NAD(+) route): step 1/1.</text>
</comment>
<feature type="binding site" evidence="11">
    <location>
        <position position="126"/>
    </location>
    <ligand>
        <name>FMN</name>
        <dbReference type="ChEBI" id="CHEBI:58210"/>
    </ligand>
</feature>
<name>A0ABS7DMJ7_9FIRM</name>
<dbReference type="Gene3D" id="3.20.20.70">
    <property type="entry name" value="Aldolase class I"/>
    <property type="match status" value="1"/>
</dbReference>
<dbReference type="RefSeq" id="WP_219964932.1">
    <property type="nucleotide sequence ID" value="NZ_JAGFNZ010000002.1"/>
</dbReference>
<protein>
    <recommendedName>
        <fullName evidence="11">Dihydroorotate dehydrogenase</fullName>
        <shortName evidence="11">DHOD</shortName>
        <shortName evidence="11">DHODase</shortName>
        <shortName evidence="11">DHOdehase</shortName>
        <ecNumber evidence="11">1.3.-.-</ecNumber>
    </recommendedName>
</protein>
<keyword evidence="8 11" id="KW-0665">Pyrimidine biosynthesis</keyword>
<feature type="binding site" evidence="11">
    <location>
        <position position="126"/>
    </location>
    <ligand>
        <name>substrate</name>
    </ligand>
</feature>
<dbReference type="SUPFAM" id="SSF51395">
    <property type="entry name" value="FMN-linked oxidoreductases"/>
    <property type="match status" value="1"/>
</dbReference>
<feature type="active site" description="Nucleophile" evidence="11">
    <location>
        <position position="129"/>
    </location>
</feature>
<evidence type="ECO:0000256" key="1">
    <source>
        <dbReference type="ARBA" id="ARBA00003616"/>
    </source>
</evidence>
<evidence type="ECO:0000256" key="5">
    <source>
        <dbReference type="ARBA" id="ARBA00022490"/>
    </source>
</evidence>
<feature type="binding site" evidence="11">
    <location>
        <position position="164"/>
    </location>
    <ligand>
        <name>FMN</name>
        <dbReference type="ChEBI" id="CHEBI:58210"/>
    </ligand>
</feature>